<dbReference type="AlphaFoldDB" id="A0A7D4QLS1"/>
<gene>
    <name evidence="4" type="ORF">HQM25_08040</name>
</gene>
<name>A0A7D4QLS1_9MICO</name>
<keyword evidence="2" id="KW-0732">Signal</keyword>
<dbReference type="Proteomes" id="UP000502498">
    <property type="component" value="Chromosome"/>
</dbReference>
<evidence type="ECO:0000259" key="3">
    <source>
        <dbReference type="Pfam" id="PF22504"/>
    </source>
</evidence>
<proteinExistence type="predicted"/>
<organism evidence="4 5">
    <name type="scientific">Microbacterium hominis</name>
    <dbReference type="NCBI Taxonomy" id="162426"/>
    <lineage>
        <taxon>Bacteria</taxon>
        <taxon>Bacillati</taxon>
        <taxon>Actinomycetota</taxon>
        <taxon>Actinomycetes</taxon>
        <taxon>Micrococcales</taxon>
        <taxon>Microbacteriaceae</taxon>
        <taxon>Microbacterium</taxon>
    </lineage>
</organism>
<feature type="chain" id="PRO_5029021176" description="DUF6993 domain-containing protein" evidence="2">
    <location>
        <begin position="36"/>
        <end position="171"/>
    </location>
</feature>
<feature type="domain" description="DUF6993" evidence="3">
    <location>
        <begin position="82"/>
        <end position="165"/>
    </location>
</feature>
<dbReference type="InterPro" id="IPR054262">
    <property type="entry name" value="DUF6993"/>
</dbReference>
<evidence type="ECO:0000313" key="5">
    <source>
        <dbReference type="Proteomes" id="UP000502498"/>
    </source>
</evidence>
<protein>
    <recommendedName>
        <fullName evidence="3">DUF6993 domain-containing protein</fullName>
    </recommendedName>
</protein>
<accession>A0A7D4QLS1</accession>
<reference evidence="4 5" key="1">
    <citation type="submission" date="2020-05" db="EMBL/GenBank/DDBJ databases">
        <title>Strain PA2F3 complete genome.</title>
        <authorList>
            <person name="Kim Y.-S."/>
            <person name="Kim S.-J."/>
            <person name="Jung H.-k."/>
            <person name="Kim S.-E."/>
            <person name="Kim K.-H."/>
        </authorList>
    </citation>
    <scope>NUCLEOTIDE SEQUENCE [LARGE SCALE GENOMIC DNA]</scope>
    <source>
        <strain evidence="4 5">PA2F3</strain>
    </source>
</reference>
<feature type="signal peptide" evidence="2">
    <location>
        <begin position="1"/>
        <end position="35"/>
    </location>
</feature>
<evidence type="ECO:0000256" key="1">
    <source>
        <dbReference type="SAM" id="MobiDB-lite"/>
    </source>
</evidence>
<evidence type="ECO:0000256" key="2">
    <source>
        <dbReference type="SAM" id="SignalP"/>
    </source>
</evidence>
<feature type="compositionally biased region" description="Low complexity" evidence="1">
    <location>
        <begin position="38"/>
        <end position="63"/>
    </location>
</feature>
<dbReference type="Pfam" id="PF22504">
    <property type="entry name" value="DUF6993"/>
    <property type="match status" value="1"/>
</dbReference>
<sequence>MPPTRPTTRFAAVLGAAAVVAVALSACTPSTPAPAPTAPATTPSTTATPSASPTVAPTPAAPSLLPDGSASDNLPYFETVVEAVWAGPERAAGRAYIDALVVAGFDKAAMEVTPDTSTVGNAAESIQFSVRWDQECLVGQVGPATGEPVVVVVPVLQEGTCLVGQTRPIDW</sequence>
<feature type="region of interest" description="Disordered" evidence="1">
    <location>
        <begin position="31"/>
        <end position="67"/>
    </location>
</feature>
<dbReference type="PROSITE" id="PS51257">
    <property type="entry name" value="PROKAR_LIPOPROTEIN"/>
    <property type="match status" value="1"/>
</dbReference>
<dbReference type="EMBL" id="CP054038">
    <property type="protein sequence ID" value="QKJ21156.1"/>
    <property type="molecule type" value="Genomic_DNA"/>
</dbReference>
<evidence type="ECO:0000313" key="4">
    <source>
        <dbReference type="EMBL" id="QKJ21156.1"/>
    </source>
</evidence>